<proteinExistence type="predicted"/>
<evidence type="ECO:0008006" key="3">
    <source>
        <dbReference type="Google" id="ProtNLM"/>
    </source>
</evidence>
<organism evidence="2">
    <name type="scientific">marine sediment metagenome</name>
    <dbReference type="NCBI Taxonomy" id="412755"/>
    <lineage>
        <taxon>unclassified sequences</taxon>
        <taxon>metagenomes</taxon>
        <taxon>ecological metagenomes</taxon>
    </lineage>
</organism>
<dbReference type="Gene3D" id="3.30.1120.70">
    <property type="match status" value="1"/>
</dbReference>
<sequence>MMGIYSRLQRSGLHADVNWTNVDSRWYGPISSGASTFAGFPMGPDLAKRVSAVFACTSLISETLASLPVILYRKTGDGDKERATDHPLYRTLRFRPNVWMTPMDFYGCGQMHAGLRGNAYNEIVINDGEIHLEPLHPDLITVEQLDSKRLRYQYTDPGLGEQRTLTQDQVVHVRDLAEDAVTGQARAVLAREAIAVAAASEAFIGGYFKNDATGRLHYKHPGSLSAEKRKELREMIQENVAGWQNRAKTLITTHGVEVTELGKHDDSGFIVDPRNFQVADIARFWRCPLFMIGLEEKSTTWGTGIEAQKQGFVDFTIKPWTDRWAQALTQALLTEEEQGEFFIEFLFADLVRGDLRTRMQSYKTGREIGVWNPNEIRKKENEGPREGGDEYQNTTPGAAPNASNEPEPEPPEPEVPQALRVDATSRIANAECSAVQRRGQKAQGDLVRWNAWTQQYYRAHRDYVAKVLEPIGEAFSVEMWRINAMVDRIAWTGMAGLEDGVPEGWDERRHTEIAMIIDECLSAGSLNRAA</sequence>
<dbReference type="InterPro" id="IPR006944">
    <property type="entry name" value="Phage/GTA_portal"/>
</dbReference>
<reference evidence="2" key="1">
    <citation type="journal article" date="2015" name="Nature">
        <title>Complex archaea that bridge the gap between prokaryotes and eukaryotes.</title>
        <authorList>
            <person name="Spang A."/>
            <person name="Saw J.H."/>
            <person name="Jorgensen S.L."/>
            <person name="Zaremba-Niedzwiedzka K."/>
            <person name="Martijn J."/>
            <person name="Lind A.E."/>
            <person name="van Eijk R."/>
            <person name="Schleper C."/>
            <person name="Guy L."/>
            <person name="Ettema T.J."/>
        </authorList>
    </citation>
    <scope>NUCLEOTIDE SEQUENCE</scope>
</reference>
<dbReference type="EMBL" id="LAZR01020911">
    <property type="protein sequence ID" value="KKL87168.1"/>
    <property type="molecule type" value="Genomic_DNA"/>
</dbReference>
<dbReference type="AlphaFoldDB" id="A0A0F9FLK8"/>
<feature type="compositionally biased region" description="Basic and acidic residues" evidence="1">
    <location>
        <begin position="375"/>
        <end position="388"/>
    </location>
</feature>
<gene>
    <name evidence="2" type="ORF">LCGC14_1937410</name>
</gene>
<dbReference type="Pfam" id="PF04860">
    <property type="entry name" value="Phage_portal"/>
    <property type="match status" value="1"/>
</dbReference>
<dbReference type="NCBIfam" id="TIGR01537">
    <property type="entry name" value="portal_HK97"/>
    <property type="match status" value="1"/>
</dbReference>
<evidence type="ECO:0000313" key="2">
    <source>
        <dbReference type="EMBL" id="KKL87168.1"/>
    </source>
</evidence>
<dbReference type="InterPro" id="IPR006427">
    <property type="entry name" value="Portal_HK97"/>
</dbReference>
<feature type="region of interest" description="Disordered" evidence="1">
    <location>
        <begin position="373"/>
        <end position="415"/>
    </location>
</feature>
<accession>A0A0F9FLK8</accession>
<feature type="compositionally biased region" description="Polar residues" evidence="1">
    <location>
        <begin position="391"/>
        <end position="404"/>
    </location>
</feature>
<name>A0A0F9FLK8_9ZZZZ</name>
<dbReference type="Gene3D" id="1.20.1270.210">
    <property type="match status" value="1"/>
</dbReference>
<comment type="caution">
    <text evidence="2">The sequence shown here is derived from an EMBL/GenBank/DDBJ whole genome shotgun (WGS) entry which is preliminary data.</text>
</comment>
<evidence type="ECO:0000256" key="1">
    <source>
        <dbReference type="SAM" id="MobiDB-lite"/>
    </source>
</evidence>
<protein>
    <recommendedName>
        <fullName evidence="3">Phage portal protein</fullName>
    </recommendedName>
</protein>
<dbReference type="Gene3D" id="3.40.140.120">
    <property type="match status" value="1"/>
</dbReference>